<evidence type="ECO:0000313" key="3">
    <source>
        <dbReference type="Proteomes" id="UP000191112"/>
    </source>
</evidence>
<feature type="domain" description="Alginate export" evidence="1">
    <location>
        <begin position="61"/>
        <end position="446"/>
    </location>
</feature>
<sequence length="458" mass="52312">MQKTKLILLFSLVFGAKLFSQDLPEPELLRYNEDYSFLKDSTRTWYEKFKYIPLSENGNTYLSLGGEARMEFTDFNNEDWGRTDIGNNPFFLQRYSLHADLHLGNRVRVFGQIRSALEDGRNNGPRTIDEDQLAIQNLFLDVDVIKNDKEKLTARIGRQELNYGSGRLISVREGPNVRLNFDGVKLMYSRDRFTSDVFVMADVILNKGVFDNKSTKKANLWGMYNTIVLAPSHNLDVYYLGVSRNSTNFNDSTAKELRHSIGARLWKDEGEFLYNLEAVYQFGKIGTADISAWTASIDAAYRFENVKGTPTINLRNDYISGDSQKGDGKLQTFNPLYPKGGYFGFTPQIGPVNLIDIHPYATINLNDKMMLQADVVFNWRYSLQDGIYRPNGSLNLAPTTSKKAYIGTAFLGSLTYNITNNLTWVTGFQYFNTGSFINEEIPNHKDAYFFNTKLAFKF</sequence>
<dbReference type="OrthoDB" id="311329at2"/>
<reference evidence="2 3" key="1">
    <citation type="submission" date="2017-02" db="EMBL/GenBank/DDBJ databases">
        <authorList>
            <person name="Peterson S.W."/>
        </authorList>
    </citation>
    <scope>NUCLEOTIDE SEQUENCE [LARGE SCALE GENOMIC DNA]</scope>
    <source>
        <strain evidence="2 3">DSM 22323</strain>
    </source>
</reference>
<protein>
    <submittedName>
        <fullName evidence="2">Alginate export</fullName>
    </submittedName>
</protein>
<dbReference type="EMBL" id="FUYZ01000006">
    <property type="protein sequence ID" value="SKB93860.1"/>
    <property type="molecule type" value="Genomic_DNA"/>
</dbReference>
<keyword evidence="3" id="KW-1185">Reference proteome</keyword>
<dbReference type="Proteomes" id="UP000191112">
    <property type="component" value="Unassembled WGS sequence"/>
</dbReference>
<proteinExistence type="predicted"/>
<name>A0A1T5FCH7_9FLAO</name>
<gene>
    <name evidence="2" type="ORF">SAMN05660477_01934</name>
</gene>
<dbReference type="STRING" id="619805.SAMN05660477_01934"/>
<dbReference type="AlphaFoldDB" id="A0A1T5FCH7"/>
<organism evidence="2 3">
    <name type="scientific">Soonwooa buanensis</name>
    <dbReference type="NCBI Taxonomy" id="619805"/>
    <lineage>
        <taxon>Bacteria</taxon>
        <taxon>Pseudomonadati</taxon>
        <taxon>Bacteroidota</taxon>
        <taxon>Flavobacteriia</taxon>
        <taxon>Flavobacteriales</taxon>
        <taxon>Weeksellaceae</taxon>
        <taxon>Chryseobacterium group</taxon>
        <taxon>Soonwooa</taxon>
    </lineage>
</organism>
<accession>A0A1T5FCH7</accession>
<dbReference type="Pfam" id="PF13372">
    <property type="entry name" value="Alginate_exp"/>
    <property type="match status" value="1"/>
</dbReference>
<evidence type="ECO:0000259" key="1">
    <source>
        <dbReference type="Pfam" id="PF13372"/>
    </source>
</evidence>
<dbReference type="InterPro" id="IPR025388">
    <property type="entry name" value="Alginate_export_dom"/>
</dbReference>
<evidence type="ECO:0000313" key="2">
    <source>
        <dbReference type="EMBL" id="SKB93860.1"/>
    </source>
</evidence>
<dbReference type="RefSeq" id="WP_079667174.1">
    <property type="nucleotide sequence ID" value="NZ_FUYZ01000006.1"/>
</dbReference>